<keyword evidence="3 4" id="KW-0663">Pyridoxal phosphate</keyword>
<dbReference type="GO" id="GO:0008483">
    <property type="term" value="F:transaminase activity"/>
    <property type="evidence" value="ECO:0007669"/>
    <property type="project" value="UniProtKB-KW"/>
</dbReference>
<accession>A0A6M1TZL4</accession>
<name>A0A6M1TZL4_9RHOB</name>
<dbReference type="RefSeq" id="WP_165051412.1">
    <property type="nucleotide sequence ID" value="NZ_JAALFE010000014.1"/>
</dbReference>
<dbReference type="EMBL" id="JAALFE010000014">
    <property type="protein sequence ID" value="NGQ92116.1"/>
    <property type="molecule type" value="Genomic_DNA"/>
</dbReference>
<evidence type="ECO:0000256" key="2">
    <source>
        <dbReference type="ARBA" id="ARBA00008954"/>
    </source>
</evidence>
<sequence>MTRDPMPNAFVPGTGTLGPVETAMVDRRQRLLGPAYRLFYETPVHLLQGQGVWLHDPEGKAYLDTYNNVASVGHCHPRVVAAMSEQAARLATHTRYLHDGVLAYAERLLAHFPPDLAHVMFTCTGSEANDLALRLARAATGNTGIIVTANAYHGVTAAVSEFSPSLGAGVPLGPHVRTIPAPDARQGDPAITFPAAVQAAIDDLARHGIRPALLVVDTVFSSDGLFTDPPGFLAPAAAAIRAAGGLFLADEVQPGFGRTGSHMWGFARHGVIPDMVSLGKPMGNGYPVAGLVLRPGVIAEFGAKARYFNTFGGNAVAAATAMAVLDVIEDEGLMQNAARTGAAFRDGLQDLARQHGPLGDVRAAGLFLAVDIVTDGQPDRTRAARIVNALRDERILISATGPQGHVLKIRPPLVFSAENAAFFLDGLDRVLTRLA</sequence>
<evidence type="ECO:0000313" key="6">
    <source>
        <dbReference type="Proteomes" id="UP000474758"/>
    </source>
</evidence>
<dbReference type="Gene3D" id="3.90.1150.10">
    <property type="entry name" value="Aspartate Aminotransferase, domain 1"/>
    <property type="match status" value="1"/>
</dbReference>
<gene>
    <name evidence="5" type="ORF">G5V65_14545</name>
</gene>
<proteinExistence type="inferred from homology"/>
<dbReference type="InterPro" id="IPR015421">
    <property type="entry name" value="PyrdxlP-dep_Trfase_major"/>
</dbReference>
<dbReference type="GO" id="GO:0030170">
    <property type="term" value="F:pyridoxal phosphate binding"/>
    <property type="evidence" value="ECO:0007669"/>
    <property type="project" value="InterPro"/>
</dbReference>
<evidence type="ECO:0000313" key="5">
    <source>
        <dbReference type="EMBL" id="NGQ92116.1"/>
    </source>
</evidence>
<dbReference type="InterPro" id="IPR015424">
    <property type="entry name" value="PyrdxlP-dep_Trfase"/>
</dbReference>
<dbReference type="PROSITE" id="PS00600">
    <property type="entry name" value="AA_TRANSFER_CLASS_3"/>
    <property type="match status" value="1"/>
</dbReference>
<dbReference type="PANTHER" id="PTHR45688:SF13">
    <property type="entry name" value="ALANINE--GLYOXYLATE AMINOTRANSFERASE 2-LIKE"/>
    <property type="match status" value="1"/>
</dbReference>
<keyword evidence="5" id="KW-0032">Aminotransferase</keyword>
<reference evidence="5 6" key="1">
    <citation type="submission" date="2020-02" db="EMBL/GenBank/DDBJ databases">
        <title>Rhodobacter translucens sp. nov., a novel bacterium isolated from activated sludge.</title>
        <authorList>
            <person name="Liu J."/>
        </authorList>
    </citation>
    <scope>NUCLEOTIDE SEQUENCE [LARGE SCALE GENOMIC DNA]</scope>
    <source>
        <strain evidence="5 6">HX-7-19</strain>
    </source>
</reference>
<evidence type="ECO:0000256" key="4">
    <source>
        <dbReference type="RuleBase" id="RU003560"/>
    </source>
</evidence>
<dbReference type="Proteomes" id="UP000474758">
    <property type="component" value="Unassembled WGS sequence"/>
</dbReference>
<dbReference type="InterPro" id="IPR005814">
    <property type="entry name" value="Aminotrans_3"/>
</dbReference>
<comment type="similarity">
    <text evidence="2 4">Belongs to the class-III pyridoxal-phosphate-dependent aminotransferase family.</text>
</comment>
<dbReference type="AlphaFoldDB" id="A0A6M1TZL4"/>
<dbReference type="CDD" id="cd00610">
    <property type="entry name" value="OAT_like"/>
    <property type="match status" value="1"/>
</dbReference>
<comment type="cofactor">
    <cofactor evidence="1">
        <name>pyridoxal 5'-phosphate</name>
        <dbReference type="ChEBI" id="CHEBI:597326"/>
    </cofactor>
</comment>
<dbReference type="SUPFAM" id="SSF53383">
    <property type="entry name" value="PLP-dependent transferases"/>
    <property type="match status" value="1"/>
</dbReference>
<comment type="caution">
    <text evidence="5">The sequence shown here is derived from an EMBL/GenBank/DDBJ whole genome shotgun (WGS) entry which is preliminary data.</text>
</comment>
<evidence type="ECO:0000256" key="1">
    <source>
        <dbReference type="ARBA" id="ARBA00001933"/>
    </source>
</evidence>
<keyword evidence="6" id="KW-1185">Reference proteome</keyword>
<protein>
    <submittedName>
        <fullName evidence="5">Aspartate aminotransferase family protein</fullName>
    </submittedName>
</protein>
<organism evidence="5 6">
    <name type="scientific">Paragemmobacter kunshanensis</name>
    <dbReference type="NCBI Taxonomy" id="2583234"/>
    <lineage>
        <taxon>Bacteria</taxon>
        <taxon>Pseudomonadati</taxon>
        <taxon>Pseudomonadota</taxon>
        <taxon>Alphaproteobacteria</taxon>
        <taxon>Rhodobacterales</taxon>
        <taxon>Paracoccaceae</taxon>
        <taxon>Paragemmobacter</taxon>
    </lineage>
</organism>
<dbReference type="PANTHER" id="PTHR45688">
    <property type="match status" value="1"/>
</dbReference>
<dbReference type="Pfam" id="PF00202">
    <property type="entry name" value="Aminotran_3"/>
    <property type="match status" value="1"/>
</dbReference>
<dbReference type="InterPro" id="IPR015422">
    <property type="entry name" value="PyrdxlP-dep_Trfase_small"/>
</dbReference>
<dbReference type="InterPro" id="IPR049704">
    <property type="entry name" value="Aminotrans_3_PPA_site"/>
</dbReference>
<dbReference type="Gene3D" id="3.40.640.10">
    <property type="entry name" value="Type I PLP-dependent aspartate aminotransferase-like (Major domain)"/>
    <property type="match status" value="1"/>
</dbReference>
<keyword evidence="5" id="KW-0808">Transferase</keyword>
<dbReference type="PIRSF" id="PIRSF000521">
    <property type="entry name" value="Transaminase_4ab_Lys_Orn"/>
    <property type="match status" value="1"/>
</dbReference>
<evidence type="ECO:0000256" key="3">
    <source>
        <dbReference type="ARBA" id="ARBA00022898"/>
    </source>
</evidence>